<accession>A0ABU1ZXM5</accession>
<dbReference type="EMBL" id="JAVDXZ010000001">
    <property type="protein sequence ID" value="MDR7329678.1"/>
    <property type="molecule type" value="Genomic_DNA"/>
</dbReference>
<dbReference type="Proteomes" id="UP001180840">
    <property type="component" value="Unassembled WGS sequence"/>
</dbReference>
<dbReference type="Pfam" id="PF00459">
    <property type="entry name" value="Inositol_P"/>
    <property type="match status" value="1"/>
</dbReference>
<dbReference type="SUPFAM" id="SSF56655">
    <property type="entry name" value="Carbohydrate phosphatase"/>
    <property type="match status" value="1"/>
</dbReference>
<dbReference type="PANTHER" id="PTHR20854:SF4">
    <property type="entry name" value="INOSITOL-1-MONOPHOSPHATASE-RELATED"/>
    <property type="match status" value="1"/>
</dbReference>
<evidence type="ECO:0000313" key="1">
    <source>
        <dbReference type="EMBL" id="MDR7329678.1"/>
    </source>
</evidence>
<organism evidence="1 2">
    <name type="scientific">Corynebacterium guangdongense</name>
    <dbReference type="NCBI Taxonomy" id="1783348"/>
    <lineage>
        <taxon>Bacteria</taxon>
        <taxon>Bacillati</taxon>
        <taxon>Actinomycetota</taxon>
        <taxon>Actinomycetes</taxon>
        <taxon>Mycobacteriales</taxon>
        <taxon>Corynebacteriaceae</taxon>
        <taxon>Corynebacterium</taxon>
    </lineage>
</organism>
<dbReference type="CDD" id="cd01637">
    <property type="entry name" value="IMPase_like"/>
    <property type="match status" value="1"/>
</dbReference>
<keyword evidence="1" id="KW-0378">Hydrolase</keyword>
<dbReference type="GO" id="GO:0052834">
    <property type="term" value="F:inositol monophosphate phosphatase activity"/>
    <property type="evidence" value="ECO:0007669"/>
    <property type="project" value="UniProtKB-EC"/>
</dbReference>
<dbReference type="PRINTS" id="PR00377">
    <property type="entry name" value="IMPHPHTASES"/>
</dbReference>
<name>A0ABU1ZXM5_9CORY</name>
<dbReference type="Gene3D" id="3.30.540.10">
    <property type="entry name" value="Fructose-1,6-Bisphosphatase, subunit A, domain 1"/>
    <property type="match status" value="1"/>
</dbReference>
<dbReference type="Gene3D" id="3.40.190.80">
    <property type="match status" value="1"/>
</dbReference>
<sequence length="269" mass="28604">MRNLDDMLAHAVRVVEEAEAMFIAGLGSDPASLKFPGDFATEIDVEIESTVRRMLTQATDIPVFGEEAGGVYQPEATWIVDPIDGTSNYAAGNPLSAILVSLVLDDEPVVAVTSIPMLSRRLTAVKGRGVTVNGRRADPIRNRSPLVAQVGYSSVGAQYSSRFPTSMRLEVLARLSESALRPRITGSVGVDLALTAQGTFDGAVSFSPYMWDNSAGVLLVREAGGVVTDIAGDPWVPKSTGVVAGTEAAHREIMSTMNKILAKKDQGRN</sequence>
<keyword evidence="2" id="KW-1185">Reference proteome</keyword>
<reference evidence="1" key="1">
    <citation type="submission" date="2023-07" db="EMBL/GenBank/DDBJ databases">
        <title>Sequencing the genomes of 1000 actinobacteria strains.</title>
        <authorList>
            <person name="Klenk H.-P."/>
        </authorList>
    </citation>
    <scope>NUCLEOTIDE SEQUENCE</scope>
    <source>
        <strain evidence="1">DSM 107476</strain>
    </source>
</reference>
<dbReference type="EC" id="3.1.3.25" evidence="1"/>
<dbReference type="InterPro" id="IPR000760">
    <property type="entry name" value="Inositol_monophosphatase-like"/>
</dbReference>
<proteinExistence type="predicted"/>
<evidence type="ECO:0000313" key="2">
    <source>
        <dbReference type="Proteomes" id="UP001180840"/>
    </source>
</evidence>
<gene>
    <name evidence="1" type="ORF">J2S39_001354</name>
</gene>
<protein>
    <submittedName>
        <fullName evidence="1">Myo-inositol-1(Or 4)-monophosphatase</fullName>
        <ecNumber evidence="1">3.1.3.25</ecNumber>
    </submittedName>
</protein>
<dbReference type="PANTHER" id="PTHR20854">
    <property type="entry name" value="INOSITOL MONOPHOSPHATASE"/>
    <property type="match status" value="1"/>
</dbReference>
<comment type="caution">
    <text evidence="1">The sequence shown here is derived from an EMBL/GenBank/DDBJ whole genome shotgun (WGS) entry which is preliminary data.</text>
</comment>